<evidence type="ECO:0000313" key="1">
    <source>
        <dbReference type="EMBL" id="MBB4696246.1"/>
    </source>
</evidence>
<reference evidence="1 2" key="1">
    <citation type="submission" date="2020-08" db="EMBL/GenBank/DDBJ databases">
        <title>Sequencing the genomes of 1000 actinobacteria strains.</title>
        <authorList>
            <person name="Klenk H.-P."/>
        </authorList>
    </citation>
    <scope>NUCLEOTIDE SEQUENCE [LARGE SCALE GENOMIC DNA]</scope>
    <source>
        <strain evidence="1 2">DSM 45518</strain>
    </source>
</reference>
<gene>
    <name evidence="1" type="ORF">BKA14_006394</name>
</gene>
<organism evidence="1 2">
    <name type="scientific">Paractinoplanes abujensis</name>
    <dbReference type="NCBI Taxonomy" id="882441"/>
    <lineage>
        <taxon>Bacteria</taxon>
        <taxon>Bacillati</taxon>
        <taxon>Actinomycetota</taxon>
        <taxon>Actinomycetes</taxon>
        <taxon>Micromonosporales</taxon>
        <taxon>Micromonosporaceae</taxon>
        <taxon>Paractinoplanes</taxon>
    </lineage>
</organism>
<sequence length="151" mass="16518">MTYGIYFDSGQPAEALRDALHTVYNIAPELVYVGPYEQLKSHAGPDPIVLITPAGGPFGHEFEAGDELTKRTRATPLELAQAVCRIARTRALLDEGSLAPDYWFLVTADGSFGRVMTDPDSDYPTILHALEPIPGEPGLKVVPPPDWARTW</sequence>
<dbReference type="Proteomes" id="UP000542742">
    <property type="component" value="Unassembled WGS sequence"/>
</dbReference>
<dbReference type="RefSeq" id="WP_184954485.1">
    <property type="nucleotide sequence ID" value="NZ_BOMC01000059.1"/>
</dbReference>
<evidence type="ECO:0000313" key="2">
    <source>
        <dbReference type="Proteomes" id="UP000542742"/>
    </source>
</evidence>
<protein>
    <submittedName>
        <fullName evidence="1">Uncharacterized protein</fullName>
    </submittedName>
</protein>
<dbReference type="EMBL" id="JACHMF010000001">
    <property type="protein sequence ID" value="MBB4696246.1"/>
    <property type="molecule type" value="Genomic_DNA"/>
</dbReference>
<keyword evidence="2" id="KW-1185">Reference proteome</keyword>
<comment type="caution">
    <text evidence="1">The sequence shown here is derived from an EMBL/GenBank/DDBJ whole genome shotgun (WGS) entry which is preliminary data.</text>
</comment>
<proteinExistence type="predicted"/>
<dbReference type="AlphaFoldDB" id="A0A7W7D051"/>
<name>A0A7W7D051_9ACTN</name>
<accession>A0A7W7D051</accession>